<proteinExistence type="predicted"/>
<reference evidence="1" key="1">
    <citation type="journal article" date="2015" name="Nature">
        <title>Complex archaea that bridge the gap between prokaryotes and eukaryotes.</title>
        <authorList>
            <person name="Spang A."/>
            <person name="Saw J.H."/>
            <person name="Jorgensen S.L."/>
            <person name="Zaremba-Niedzwiedzka K."/>
            <person name="Martijn J."/>
            <person name="Lind A.E."/>
            <person name="van Eijk R."/>
            <person name="Schleper C."/>
            <person name="Guy L."/>
            <person name="Ettema T.J."/>
        </authorList>
    </citation>
    <scope>NUCLEOTIDE SEQUENCE</scope>
</reference>
<dbReference type="EMBL" id="LAZR01000367">
    <property type="protein sequence ID" value="KKN72192.1"/>
    <property type="molecule type" value="Genomic_DNA"/>
</dbReference>
<name>A0A0F9TB54_9ZZZZ</name>
<sequence>MPPKRVNPAIASDRTREQTRLGLKKKVRMFYDLQRMRLQCGGRIQPKAEGNEIQLHEVDQVILENRAKELLIAEKAALRDVQDHLKTMLFYTEILSDKSRFKGLGPTMAGVILSEFDIAREDTASQMWAFAGLAPVPAQRCKKCNHLVEPVKDADRFKHAVKKEAHCGVDVLQRSAIYDSGKSMRPKRGEKLPYNAFLKTKLVGVLGPCLIKANSPWRKLYDDYKHRKASAGWGTGDAHRHHAAIRYMVKQLLLAIWKDWRAFEDLPVRPSYQEEKLGHTHEATAVGSNGKSSADVEALMDSPEVEEELANAL</sequence>
<organism evidence="1">
    <name type="scientific">marine sediment metagenome</name>
    <dbReference type="NCBI Taxonomy" id="412755"/>
    <lineage>
        <taxon>unclassified sequences</taxon>
        <taxon>metagenomes</taxon>
        <taxon>ecological metagenomes</taxon>
    </lineage>
</organism>
<dbReference type="AlphaFoldDB" id="A0A0F9TB54"/>
<gene>
    <name evidence="1" type="ORF">LCGC14_0413290</name>
</gene>
<accession>A0A0F9TB54</accession>
<evidence type="ECO:0008006" key="2">
    <source>
        <dbReference type="Google" id="ProtNLM"/>
    </source>
</evidence>
<comment type="caution">
    <text evidence="1">The sequence shown here is derived from an EMBL/GenBank/DDBJ whole genome shotgun (WGS) entry which is preliminary data.</text>
</comment>
<protein>
    <recommendedName>
        <fullName evidence="2">Transposase IS116/IS110/IS902 family protein</fullName>
    </recommendedName>
</protein>
<evidence type="ECO:0000313" key="1">
    <source>
        <dbReference type="EMBL" id="KKN72192.1"/>
    </source>
</evidence>